<organism evidence="1 2">
    <name type="scientific">Cronartium quercuum f. sp. fusiforme G11</name>
    <dbReference type="NCBI Taxonomy" id="708437"/>
    <lineage>
        <taxon>Eukaryota</taxon>
        <taxon>Fungi</taxon>
        <taxon>Dikarya</taxon>
        <taxon>Basidiomycota</taxon>
        <taxon>Pucciniomycotina</taxon>
        <taxon>Pucciniomycetes</taxon>
        <taxon>Pucciniales</taxon>
        <taxon>Coleosporiaceae</taxon>
        <taxon>Cronartium</taxon>
    </lineage>
</organism>
<keyword evidence="2" id="KW-1185">Reference proteome</keyword>
<evidence type="ECO:0000313" key="2">
    <source>
        <dbReference type="Proteomes" id="UP000886653"/>
    </source>
</evidence>
<dbReference type="Proteomes" id="UP000886653">
    <property type="component" value="Unassembled WGS sequence"/>
</dbReference>
<evidence type="ECO:0000313" key="1">
    <source>
        <dbReference type="EMBL" id="KAG0151497.1"/>
    </source>
</evidence>
<gene>
    <name evidence="1" type="ORF">CROQUDRAFT_701277</name>
</gene>
<dbReference type="EMBL" id="MU167212">
    <property type="protein sequence ID" value="KAG0151497.1"/>
    <property type="molecule type" value="Genomic_DNA"/>
</dbReference>
<protein>
    <submittedName>
        <fullName evidence="1">Uncharacterized protein</fullName>
    </submittedName>
</protein>
<reference evidence="1" key="1">
    <citation type="submission" date="2013-11" db="EMBL/GenBank/DDBJ databases">
        <title>Genome sequence of the fusiform rust pathogen reveals effectors for host alternation and coevolution with pine.</title>
        <authorList>
            <consortium name="DOE Joint Genome Institute"/>
            <person name="Smith K."/>
            <person name="Pendleton A."/>
            <person name="Kubisiak T."/>
            <person name="Anderson C."/>
            <person name="Salamov A."/>
            <person name="Aerts A."/>
            <person name="Riley R."/>
            <person name="Clum A."/>
            <person name="Lindquist E."/>
            <person name="Ence D."/>
            <person name="Campbell M."/>
            <person name="Kronenberg Z."/>
            <person name="Feau N."/>
            <person name="Dhillon B."/>
            <person name="Hamelin R."/>
            <person name="Burleigh J."/>
            <person name="Smith J."/>
            <person name="Yandell M."/>
            <person name="Nelson C."/>
            <person name="Grigoriev I."/>
            <person name="Davis J."/>
        </authorList>
    </citation>
    <scope>NUCLEOTIDE SEQUENCE</scope>
    <source>
        <strain evidence="1">G11</strain>
    </source>
</reference>
<name>A0A9P6NTT3_9BASI</name>
<comment type="caution">
    <text evidence="1">The sequence shown here is derived from an EMBL/GenBank/DDBJ whole genome shotgun (WGS) entry which is preliminary data.</text>
</comment>
<accession>A0A9P6NTT3</accession>
<sequence length="337" mass="39043">MRLIDTINEILTSTGIQLVYKLIIFTKKIEESLSWESNTRAEYKFITIYLAQDPPIEAVERFHVALAKICMRLGPVMRNNQEAHLVECLEVCKNKIVAYVKSLEPGIHLRLWHKIAWNVVYRGPEKDCPVLVGNSAAAMIQLKNMISHIAQDKEDSYPIGWDLLTVLENLCEKNLSMELLQYTQALLTHLKQPKKLDSYNEFLAFKILACLQMFTQKICDKIQESEFEVPLAEPFWKCSLKPRVLEHFLAVQQILGGNGIILAGSYSTTHMKTLFLHWAKYIELYQAFKKHKPQQQFVESLVLYNYMINWSSPQIVQDLLKEFQMIQSTSTMQALNK</sequence>
<dbReference type="AlphaFoldDB" id="A0A9P6NTT3"/>
<proteinExistence type="predicted"/>